<evidence type="ECO:0000259" key="2">
    <source>
        <dbReference type="Pfam" id="PF17900"/>
    </source>
</evidence>
<dbReference type="InterPro" id="IPR001930">
    <property type="entry name" value="Peptidase_M1"/>
</dbReference>
<dbReference type="InterPro" id="IPR042097">
    <property type="entry name" value="Aminopeptidase_N-like_N_sf"/>
</dbReference>
<dbReference type="GO" id="GO:0008270">
    <property type="term" value="F:zinc ion binding"/>
    <property type="evidence" value="ECO:0007669"/>
    <property type="project" value="TreeGrafter"/>
</dbReference>
<dbReference type="GO" id="GO:0016020">
    <property type="term" value="C:membrane"/>
    <property type="evidence" value="ECO:0007669"/>
    <property type="project" value="TreeGrafter"/>
</dbReference>
<proteinExistence type="predicted"/>
<feature type="signal peptide" evidence="1">
    <location>
        <begin position="1"/>
        <end position="35"/>
    </location>
</feature>
<feature type="domain" description="Aminopeptidase N-like N-terminal" evidence="2">
    <location>
        <begin position="65"/>
        <end position="256"/>
    </location>
</feature>
<comment type="caution">
    <text evidence="3">The sequence shown here is derived from an EMBL/GenBank/DDBJ whole genome shotgun (WGS) entry which is preliminary data.</text>
</comment>
<dbReference type="InterPro" id="IPR045357">
    <property type="entry name" value="Aminopeptidase_N-like_N"/>
</dbReference>
<dbReference type="Gene3D" id="2.60.40.1730">
    <property type="entry name" value="tricorn interacting facor f3 domain"/>
    <property type="match status" value="1"/>
</dbReference>
<feature type="chain" id="PRO_5043496776" description="Aminopeptidase N-like N-terminal domain-containing protein" evidence="1">
    <location>
        <begin position="36"/>
        <end position="308"/>
    </location>
</feature>
<evidence type="ECO:0000256" key="1">
    <source>
        <dbReference type="SAM" id="SignalP"/>
    </source>
</evidence>
<dbReference type="SUPFAM" id="SSF63737">
    <property type="entry name" value="Leukotriene A4 hydrolase N-terminal domain"/>
    <property type="match status" value="1"/>
</dbReference>
<organism evidence="3 4">
    <name type="scientific">Aromia moschata</name>
    <dbReference type="NCBI Taxonomy" id="1265417"/>
    <lineage>
        <taxon>Eukaryota</taxon>
        <taxon>Metazoa</taxon>
        <taxon>Ecdysozoa</taxon>
        <taxon>Arthropoda</taxon>
        <taxon>Hexapoda</taxon>
        <taxon>Insecta</taxon>
        <taxon>Pterygota</taxon>
        <taxon>Neoptera</taxon>
        <taxon>Endopterygota</taxon>
        <taxon>Coleoptera</taxon>
        <taxon>Polyphaga</taxon>
        <taxon>Cucujiformia</taxon>
        <taxon>Chrysomeloidea</taxon>
        <taxon>Cerambycidae</taxon>
        <taxon>Cerambycinae</taxon>
        <taxon>Callichromatini</taxon>
        <taxon>Aromia</taxon>
    </lineage>
</organism>
<keyword evidence="4" id="KW-1185">Reference proteome</keyword>
<dbReference type="InterPro" id="IPR050344">
    <property type="entry name" value="Peptidase_M1_aminopeptidases"/>
</dbReference>
<gene>
    <name evidence="3" type="ORF">NQ318_013856</name>
</gene>
<name>A0AAV8ZAR1_9CUCU</name>
<dbReference type="GO" id="GO:0070006">
    <property type="term" value="F:metalloaminopeptidase activity"/>
    <property type="evidence" value="ECO:0007669"/>
    <property type="project" value="TreeGrafter"/>
</dbReference>
<dbReference type="Pfam" id="PF17900">
    <property type="entry name" value="Peptidase_M1_N"/>
    <property type="match status" value="1"/>
</dbReference>
<dbReference type="PANTHER" id="PTHR11533">
    <property type="entry name" value="PROTEASE M1 ZINC METALLOPROTEASE"/>
    <property type="match status" value="1"/>
</dbReference>
<dbReference type="EMBL" id="JAPWTK010000008">
    <property type="protein sequence ID" value="KAJ8960567.1"/>
    <property type="molecule type" value="Genomic_DNA"/>
</dbReference>
<dbReference type="Proteomes" id="UP001162162">
    <property type="component" value="Unassembled WGS sequence"/>
</dbReference>
<dbReference type="PANTHER" id="PTHR11533:SF301">
    <property type="entry name" value="AMINOPEPTIDASE"/>
    <property type="match status" value="1"/>
</dbReference>
<dbReference type="AlphaFoldDB" id="A0AAV8ZAR1"/>
<keyword evidence="1" id="KW-0732">Signal</keyword>
<dbReference type="GO" id="GO:0005615">
    <property type="term" value="C:extracellular space"/>
    <property type="evidence" value="ECO:0007669"/>
    <property type="project" value="TreeGrafter"/>
</dbReference>
<reference evidence="3" key="1">
    <citation type="journal article" date="2023" name="Insect Mol. Biol.">
        <title>Genome sequencing provides insights into the evolution of gene families encoding plant cell wall-degrading enzymes in longhorned beetles.</title>
        <authorList>
            <person name="Shin N.R."/>
            <person name="Okamura Y."/>
            <person name="Kirsch R."/>
            <person name="Pauchet Y."/>
        </authorList>
    </citation>
    <scope>NUCLEOTIDE SEQUENCE</scope>
    <source>
        <strain evidence="3">AMC_N1</strain>
    </source>
</reference>
<dbReference type="GO" id="GO:0006508">
    <property type="term" value="P:proteolysis"/>
    <property type="evidence" value="ECO:0007669"/>
    <property type="project" value="InterPro"/>
</dbReference>
<evidence type="ECO:0000313" key="3">
    <source>
        <dbReference type="EMBL" id="KAJ8960567.1"/>
    </source>
</evidence>
<evidence type="ECO:0000313" key="4">
    <source>
        <dbReference type="Proteomes" id="UP001162162"/>
    </source>
</evidence>
<accession>A0AAV8ZAR1</accession>
<dbReference type="PRINTS" id="PR00756">
    <property type="entry name" value="ALADIPTASE"/>
</dbReference>
<sequence length="308" mass="33825">MIRPVSLGVPLRRGTKMRNLLRLLLIAGFASYSLSDPFLIEVTEDDGDDGDDGYGGYRLPGIHIPSSYIINLQVSADVFSGDSTAFNGTVVIDFQVTDETDNIQIHAPVDVDAVSLQGDGQAINISDYSSYNSTTAILTITAEEVLTTAVNYTLTIEYTGVLRSSNMNGFYRSEYYESDGTKHYLVTSKFEPTWARYAFPSFDEPQLKARFTLVLIYPRNLSLSALGNTPQQSVEDVDDEYEKVTFGESPVMSTYLVAFIVSRFTCSAGANLTDEVPYQVCSRPETEGDRAWAVEVGPPPNEGPGGLY</sequence>
<protein>
    <recommendedName>
        <fullName evidence="2">Aminopeptidase N-like N-terminal domain-containing protein</fullName>
    </recommendedName>
</protein>
<dbReference type="GO" id="GO:0043171">
    <property type="term" value="P:peptide catabolic process"/>
    <property type="evidence" value="ECO:0007669"/>
    <property type="project" value="TreeGrafter"/>
</dbReference>
<dbReference type="GO" id="GO:0042277">
    <property type="term" value="F:peptide binding"/>
    <property type="evidence" value="ECO:0007669"/>
    <property type="project" value="TreeGrafter"/>
</dbReference>
<dbReference type="GO" id="GO:0005737">
    <property type="term" value="C:cytoplasm"/>
    <property type="evidence" value="ECO:0007669"/>
    <property type="project" value="TreeGrafter"/>
</dbReference>